<proteinExistence type="predicted"/>
<dbReference type="EMBL" id="WKFB01000511">
    <property type="protein sequence ID" value="KAF6720880.1"/>
    <property type="molecule type" value="Genomic_DNA"/>
</dbReference>
<keyword evidence="2" id="KW-0812">Transmembrane</keyword>
<reference evidence="3" key="1">
    <citation type="journal article" name="BMC Genomics">
        <title>Long-read sequencing and de novo genome assembly of marine medaka (Oryzias melastigma).</title>
        <authorList>
            <person name="Liang P."/>
            <person name="Saqib H.S.A."/>
            <person name="Ni X."/>
            <person name="Shen Y."/>
        </authorList>
    </citation>
    <scope>NUCLEOTIDE SEQUENCE</scope>
    <source>
        <strain evidence="3">Bigg-433</strain>
    </source>
</reference>
<feature type="compositionally biased region" description="Basic residues" evidence="1">
    <location>
        <begin position="79"/>
        <end position="88"/>
    </location>
</feature>
<dbReference type="Proteomes" id="UP000646548">
    <property type="component" value="Unassembled WGS sequence"/>
</dbReference>
<feature type="region of interest" description="Disordered" evidence="1">
    <location>
        <begin position="53"/>
        <end position="88"/>
    </location>
</feature>
<name>A0A834C163_ORYME</name>
<accession>A0A834C163</accession>
<dbReference type="AlphaFoldDB" id="A0A834C163"/>
<evidence type="ECO:0000313" key="4">
    <source>
        <dbReference type="Proteomes" id="UP000646548"/>
    </source>
</evidence>
<gene>
    <name evidence="3" type="ORF">FQA47_010950</name>
</gene>
<keyword evidence="2" id="KW-1133">Transmembrane helix</keyword>
<evidence type="ECO:0000313" key="3">
    <source>
        <dbReference type="EMBL" id="KAF6720880.1"/>
    </source>
</evidence>
<comment type="caution">
    <text evidence="3">The sequence shown here is derived from an EMBL/GenBank/DDBJ whole genome shotgun (WGS) entry which is preliminary data.</text>
</comment>
<protein>
    <submittedName>
        <fullName evidence="3">Uncharacterized protein</fullName>
    </submittedName>
</protein>
<evidence type="ECO:0000256" key="1">
    <source>
        <dbReference type="SAM" id="MobiDB-lite"/>
    </source>
</evidence>
<keyword evidence="2" id="KW-0472">Membrane</keyword>
<feature type="transmembrane region" description="Helical" evidence="2">
    <location>
        <begin position="28"/>
        <end position="49"/>
    </location>
</feature>
<organism evidence="3 4">
    <name type="scientific">Oryzias melastigma</name>
    <name type="common">Marine medaka</name>
    <dbReference type="NCBI Taxonomy" id="30732"/>
    <lineage>
        <taxon>Eukaryota</taxon>
        <taxon>Metazoa</taxon>
        <taxon>Chordata</taxon>
        <taxon>Craniata</taxon>
        <taxon>Vertebrata</taxon>
        <taxon>Euteleostomi</taxon>
        <taxon>Actinopterygii</taxon>
        <taxon>Neopterygii</taxon>
        <taxon>Teleostei</taxon>
        <taxon>Neoteleostei</taxon>
        <taxon>Acanthomorphata</taxon>
        <taxon>Ovalentaria</taxon>
        <taxon>Atherinomorphae</taxon>
        <taxon>Beloniformes</taxon>
        <taxon>Adrianichthyidae</taxon>
        <taxon>Oryziinae</taxon>
        <taxon>Oryzias</taxon>
    </lineage>
</organism>
<evidence type="ECO:0000256" key="2">
    <source>
        <dbReference type="SAM" id="Phobius"/>
    </source>
</evidence>
<sequence>MKERGVWREAQVCVTGKRRKQLSDEHRLLWLFDIGLSAVSFLCGGNTVIKQGGQQGALGQDECAGDTGDGRQRNTGGCKPHRRPNGAG</sequence>